<dbReference type="InterPro" id="IPR017441">
    <property type="entry name" value="Protein_kinase_ATP_BS"/>
</dbReference>
<dbReference type="EMBL" id="JAZEWV010000030">
    <property type="protein sequence ID" value="MEE4545520.1"/>
    <property type="molecule type" value="Genomic_DNA"/>
</dbReference>
<protein>
    <recommendedName>
        <fullName evidence="1">non-specific serine/threonine protein kinase</fullName>
        <ecNumber evidence="1">2.7.11.1</ecNumber>
    </recommendedName>
</protein>
<proteinExistence type="predicted"/>
<dbReference type="Gene3D" id="3.30.200.20">
    <property type="entry name" value="Phosphorylase Kinase, domain 1"/>
    <property type="match status" value="1"/>
</dbReference>
<gene>
    <name evidence="10" type="ORF">V2S66_26580</name>
</gene>
<evidence type="ECO:0000256" key="6">
    <source>
        <dbReference type="ARBA" id="ARBA00022840"/>
    </source>
</evidence>
<evidence type="ECO:0000256" key="3">
    <source>
        <dbReference type="ARBA" id="ARBA00022679"/>
    </source>
</evidence>
<feature type="binding site" evidence="7">
    <location>
        <position position="44"/>
    </location>
    <ligand>
        <name>ATP</name>
        <dbReference type="ChEBI" id="CHEBI:30616"/>
    </ligand>
</feature>
<evidence type="ECO:0000313" key="10">
    <source>
        <dbReference type="EMBL" id="MEE4545520.1"/>
    </source>
</evidence>
<dbReference type="InterPro" id="IPR000719">
    <property type="entry name" value="Prot_kinase_dom"/>
</dbReference>
<evidence type="ECO:0000256" key="5">
    <source>
        <dbReference type="ARBA" id="ARBA00022777"/>
    </source>
</evidence>
<evidence type="ECO:0000256" key="4">
    <source>
        <dbReference type="ARBA" id="ARBA00022741"/>
    </source>
</evidence>
<name>A0ABU7PI81_9ACTN</name>
<dbReference type="InterPro" id="IPR011009">
    <property type="entry name" value="Kinase-like_dom_sf"/>
</dbReference>
<organism evidence="10 11">
    <name type="scientific">Actinacidiphila polyblastidii</name>
    <dbReference type="NCBI Taxonomy" id="3110430"/>
    <lineage>
        <taxon>Bacteria</taxon>
        <taxon>Bacillati</taxon>
        <taxon>Actinomycetota</taxon>
        <taxon>Actinomycetes</taxon>
        <taxon>Kitasatosporales</taxon>
        <taxon>Streptomycetaceae</taxon>
        <taxon>Actinacidiphila</taxon>
    </lineage>
</organism>
<dbReference type="PROSITE" id="PS00107">
    <property type="entry name" value="PROTEIN_KINASE_ATP"/>
    <property type="match status" value="1"/>
</dbReference>
<keyword evidence="4 7" id="KW-0547">Nucleotide-binding</keyword>
<dbReference type="GO" id="GO:0004674">
    <property type="term" value="F:protein serine/threonine kinase activity"/>
    <property type="evidence" value="ECO:0007669"/>
    <property type="project" value="UniProtKB-EC"/>
</dbReference>
<dbReference type="PANTHER" id="PTHR43289:SF6">
    <property type="entry name" value="SERINE_THREONINE-PROTEIN KINASE NEKL-3"/>
    <property type="match status" value="1"/>
</dbReference>
<feature type="domain" description="Protein kinase" evidence="9">
    <location>
        <begin position="15"/>
        <end position="281"/>
    </location>
</feature>
<evidence type="ECO:0000313" key="11">
    <source>
        <dbReference type="Proteomes" id="UP001344658"/>
    </source>
</evidence>
<dbReference type="EC" id="2.7.11.1" evidence="1"/>
<dbReference type="InterPro" id="IPR008271">
    <property type="entry name" value="Ser/Thr_kinase_AS"/>
</dbReference>
<dbReference type="SUPFAM" id="SSF56112">
    <property type="entry name" value="Protein kinase-like (PK-like)"/>
    <property type="match status" value="1"/>
</dbReference>
<dbReference type="Gene3D" id="1.10.510.10">
    <property type="entry name" value="Transferase(Phosphotransferase) domain 1"/>
    <property type="match status" value="1"/>
</dbReference>
<dbReference type="CDD" id="cd14014">
    <property type="entry name" value="STKc_PknB_like"/>
    <property type="match status" value="1"/>
</dbReference>
<evidence type="ECO:0000256" key="7">
    <source>
        <dbReference type="PROSITE-ProRule" id="PRU10141"/>
    </source>
</evidence>
<dbReference type="SMART" id="SM00220">
    <property type="entry name" value="S_TKc"/>
    <property type="match status" value="1"/>
</dbReference>
<keyword evidence="11" id="KW-1185">Reference proteome</keyword>
<accession>A0ABU7PI81</accession>
<dbReference type="Pfam" id="PF00069">
    <property type="entry name" value="Pkinase"/>
    <property type="match status" value="1"/>
</dbReference>
<keyword evidence="5 10" id="KW-0418">Kinase</keyword>
<evidence type="ECO:0000256" key="8">
    <source>
        <dbReference type="SAM" id="MobiDB-lite"/>
    </source>
</evidence>
<feature type="region of interest" description="Disordered" evidence="8">
    <location>
        <begin position="398"/>
        <end position="423"/>
    </location>
</feature>
<keyword evidence="3 10" id="KW-0808">Transferase</keyword>
<sequence length="423" mass="45071">MSEEIGVGTVLRGRYRLEEVLGGGGFGRVFAAQDTQLGRRVAVKVLTLRAEWADGERVERQGRFRREAFAAAALSHPNVAVVHDAGEHAGRPFMVMELLRGSDLGRVLLARGGLPVAEVVAYGAQICAGLQHAHEHGLVHRDIKPENLMLLPDGVVKICDFGLVSQRDSTLTRYTDPAKVLGSPAYFSPEQAQGRTVTGQSDLYAVGCVLYALLAEEPPFSSDSFVGFAYLHVHGVPERIERRRPDVPPELARLLHQLLAKEPRERPSGAGEAAARLRALLPPAGGAPPSPTALEQRSRQLLWTLLEEGEGLLRAGRHTDAESRYWEALQQVLRQGAEGEPASFAALFGRVRALEGLNGTPAVARRLRELAVETASSLGAGHPLARCVAAYAAARAGAPGASAPGTDGPRPGSAFPDGHAGPS</sequence>
<evidence type="ECO:0000256" key="1">
    <source>
        <dbReference type="ARBA" id="ARBA00012513"/>
    </source>
</evidence>
<dbReference type="PROSITE" id="PS00108">
    <property type="entry name" value="PROTEIN_KINASE_ST"/>
    <property type="match status" value="1"/>
</dbReference>
<keyword evidence="6 7" id="KW-0067">ATP-binding</keyword>
<dbReference type="RefSeq" id="WP_330799196.1">
    <property type="nucleotide sequence ID" value="NZ_JAZEWV010000030.1"/>
</dbReference>
<evidence type="ECO:0000256" key="2">
    <source>
        <dbReference type="ARBA" id="ARBA00022527"/>
    </source>
</evidence>
<feature type="compositionally biased region" description="Low complexity" evidence="8">
    <location>
        <begin position="398"/>
        <end position="409"/>
    </location>
</feature>
<dbReference type="PANTHER" id="PTHR43289">
    <property type="entry name" value="MITOGEN-ACTIVATED PROTEIN KINASE KINASE KINASE 20-RELATED"/>
    <property type="match status" value="1"/>
</dbReference>
<keyword evidence="2" id="KW-0723">Serine/threonine-protein kinase</keyword>
<dbReference type="PROSITE" id="PS50011">
    <property type="entry name" value="PROTEIN_KINASE_DOM"/>
    <property type="match status" value="1"/>
</dbReference>
<evidence type="ECO:0000259" key="9">
    <source>
        <dbReference type="PROSITE" id="PS50011"/>
    </source>
</evidence>
<dbReference type="Proteomes" id="UP001344658">
    <property type="component" value="Unassembled WGS sequence"/>
</dbReference>
<comment type="caution">
    <text evidence="10">The sequence shown here is derived from an EMBL/GenBank/DDBJ whole genome shotgun (WGS) entry which is preliminary data.</text>
</comment>
<reference evidence="10 11" key="1">
    <citation type="submission" date="2023-12" db="EMBL/GenBank/DDBJ databases">
        <title>Streptomyces sp. V4-01.</title>
        <authorList>
            <person name="Somphong A."/>
            <person name="Phongsopitanun W."/>
        </authorList>
    </citation>
    <scope>NUCLEOTIDE SEQUENCE [LARGE SCALE GENOMIC DNA]</scope>
    <source>
        <strain evidence="10 11">V4-01</strain>
    </source>
</reference>